<dbReference type="Proteomes" id="UP000037558">
    <property type="component" value="Unassembled WGS sequence"/>
</dbReference>
<proteinExistence type="predicted"/>
<protein>
    <recommendedName>
        <fullName evidence="1">Aerobactin siderophore biosynthesis IucA/IucC-like C-terminal domain-containing protein</fullName>
    </recommendedName>
</protein>
<dbReference type="EMBL" id="LILC01000037">
    <property type="protein sequence ID" value="KOO37111.1"/>
    <property type="molecule type" value="Genomic_DNA"/>
</dbReference>
<organism evidence="2 3">
    <name type="scientific">Priestia koreensis</name>
    <dbReference type="NCBI Taxonomy" id="284581"/>
    <lineage>
        <taxon>Bacteria</taxon>
        <taxon>Bacillati</taxon>
        <taxon>Bacillota</taxon>
        <taxon>Bacilli</taxon>
        <taxon>Bacillales</taxon>
        <taxon>Bacillaceae</taxon>
        <taxon>Priestia</taxon>
    </lineage>
</organism>
<feature type="domain" description="Aerobactin siderophore biosynthesis IucA/IucC-like C-terminal" evidence="1">
    <location>
        <begin position="81"/>
        <end position="186"/>
    </location>
</feature>
<dbReference type="STRING" id="284581.AMD01_21725"/>
<dbReference type="Pfam" id="PF06276">
    <property type="entry name" value="FhuF"/>
    <property type="match status" value="1"/>
</dbReference>
<name>A0A0M0KE42_9BACI</name>
<evidence type="ECO:0000313" key="3">
    <source>
        <dbReference type="Proteomes" id="UP000037558"/>
    </source>
</evidence>
<comment type="caution">
    <text evidence="2">The sequence shown here is derived from an EMBL/GenBank/DDBJ whole genome shotgun (WGS) entry which is preliminary data.</text>
</comment>
<dbReference type="PATRIC" id="fig|284581.3.peg.3191"/>
<evidence type="ECO:0000313" key="2">
    <source>
        <dbReference type="EMBL" id="KOO37111.1"/>
    </source>
</evidence>
<dbReference type="AlphaFoldDB" id="A0A0M0KE42"/>
<evidence type="ECO:0000259" key="1">
    <source>
        <dbReference type="Pfam" id="PF06276"/>
    </source>
</evidence>
<dbReference type="OrthoDB" id="5870636at2"/>
<dbReference type="InterPro" id="IPR022770">
    <property type="entry name" value="IucA/IucC-like_C"/>
</dbReference>
<sequence>MIQSLNKDQLQSLSKFRLVSECTDALIKVSGTSLVKTEKLKVVLMSLQEYLALPSLKVAASIFVKRYSFFILMHFYALSVWRKRLRLSAEDIELEVGNERERLWIPSFYASAVLYEMVPQANHLSSLEAIIETHIAPIFHQLQSLTNIPQKVMWENLYVYVKWMYEQLLKDDTLASIHKSIQADYDYLMDEAQGASFGTVHNPFKQFHSLQGKRQTCCYSYCMEKKKYCSNCPILNDQKEEKRNESNVSRAI</sequence>
<accession>A0A0M0KE42</accession>
<keyword evidence="3" id="KW-1185">Reference proteome</keyword>
<gene>
    <name evidence="2" type="ORF">AMD01_21725</name>
</gene>
<dbReference type="GO" id="GO:0003824">
    <property type="term" value="F:catalytic activity"/>
    <property type="evidence" value="ECO:0007669"/>
    <property type="project" value="UniProtKB-ARBA"/>
</dbReference>
<reference evidence="3" key="1">
    <citation type="submission" date="2015-08" db="EMBL/GenBank/DDBJ databases">
        <title>Fjat-14210 dsm16467.</title>
        <authorList>
            <person name="Liu B."/>
            <person name="Wang J."/>
            <person name="Zhu Y."/>
            <person name="Liu G."/>
            <person name="Chen Q."/>
            <person name="Chen Z."/>
            <person name="Lan J."/>
            <person name="Che J."/>
            <person name="Ge C."/>
            <person name="Shi H."/>
            <person name="Pan Z."/>
            <person name="Liu X."/>
        </authorList>
    </citation>
    <scope>NUCLEOTIDE SEQUENCE [LARGE SCALE GENOMIC DNA]</scope>
    <source>
        <strain evidence="3">DSM 16467</strain>
    </source>
</reference>